<evidence type="ECO:0000313" key="2">
    <source>
        <dbReference type="Proteomes" id="UP000001542"/>
    </source>
</evidence>
<dbReference type="InParanoid" id="A2F7B0"/>
<dbReference type="EMBL" id="DS113645">
    <property type="protein sequence ID" value="EAX99225.1"/>
    <property type="molecule type" value="Genomic_DNA"/>
</dbReference>
<dbReference type="VEuPathDB" id="TrichDB:TVAGG3_0002760"/>
<dbReference type="Proteomes" id="UP000001542">
    <property type="component" value="Unassembled WGS sequence"/>
</dbReference>
<dbReference type="SUPFAM" id="SSF48371">
    <property type="entry name" value="ARM repeat"/>
    <property type="match status" value="1"/>
</dbReference>
<keyword evidence="2" id="KW-1185">Reference proteome</keyword>
<dbReference type="VEuPathDB" id="TrichDB:TVAG_236700"/>
<dbReference type="KEGG" id="tva:4757030"/>
<gene>
    <name evidence="1" type="ORF">TVAG_236700</name>
</gene>
<proteinExistence type="predicted"/>
<evidence type="ECO:0000313" key="1">
    <source>
        <dbReference type="EMBL" id="EAX99225.1"/>
    </source>
</evidence>
<dbReference type="RefSeq" id="XP_001312155.1">
    <property type="nucleotide sequence ID" value="XM_001312154.1"/>
</dbReference>
<name>A2F7B0_TRIV3</name>
<protein>
    <submittedName>
        <fullName evidence="1">Uncharacterized protein</fullName>
    </submittedName>
</protein>
<sequence>MALQQCYKQLYNYIHETESGSLYMGEAIDMDEIWKIILSNSEESIQGLAGFEQLLDQYSGINEETEKINSIITAVKKFSNHNLSIKERIKSASGLINFMAYFDEKSMLSVIKSFIDILRILCKQSETIPFKLVSDLCIYGNIPDASLAKIYDYLQSLPKEDLVPVSFIHGLLFSHYMGSLDESTELELDKVLSSIDNLVLTLANGTPLECAAACHLESEIGSLSEDDPHMILTEIFEPAIKLACNKDPILAKQGHRAILNLFNNRLCISYDYIIKFLDSKSQYTNLHHYYKELRELVVESDDEEEEENKFSEFTLTDASRKKILKFLHRIIVEPTTSDEERAEALLTVSKLTTNGIDLAQNYYEEETDLAIQLVNSDKKHLYGNLAVFFTLPAMFGNSYIHKQIKKVIPKLYEVAMGTMAEDKVCGIIGDGLSEIAASDDFEELKGDVVLLITKLFKSPSNSNLESATMMVSSMKKKIDEHDAGQIYKCAVVAAQNCPNTTTTPWIFSCLKTLIKHFPVDEKVTFDFISNVMEGKIAFLHDIPLFYNEENSEIYNYLKFAFLRFKSCIPLYAERFVQFLVTAIDDMKLSALKPLTSMIQKQRLDKNQCKIVSRSCYKIFENLGYTYNDTLTEAARCLVAIKKVYSELLTAPALISLMKEVNDAFDDTEETFSGKLYFIYLLLCLLIEQDETDKSEEDQDDANPKIEIIDMLGLYLDEVEFVQKQNMSDEILNKMNIYVSKFPTSELARAILKVMVSFLMLPKLLEFHNISQSTEKEMRSNVRKVASVNKDAVCFIFESFPTNYGTRRNLHRLLND</sequence>
<organism evidence="1 2">
    <name type="scientific">Trichomonas vaginalis (strain ATCC PRA-98 / G3)</name>
    <dbReference type="NCBI Taxonomy" id="412133"/>
    <lineage>
        <taxon>Eukaryota</taxon>
        <taxon>Metamonada</taxon>
        <taxon>Parabasalia</taxon>
        <taxon>Trichomonadida</taxon>
        <taxon>Trichomonadidae</taxon>
        <taxon>Trichomonas</taxon>
    </lineage>
</organism>
<dbReference type="AlphaFoldDB" id="A2F7B0"/>
<reference evidence="1" key="1">
    <citation type="submission" date="2006-10" db="EMBL/GenBank/DDBJ databases">
        <authorList>
            <person name="Amadeo P."/>
            <person name="Zhao Q."/>
            <person name="Wortman J."/>
            <person name="Fraser-Liggett C."/>
            <person name="Carlton J."/>
        </authorList>
    </citation>
    <scope>NUCLEOTIDE SEQUENCE</scope>
    <source>
        <strain evidence="1">G3</strain>
    </source>
</reference>
<reference evidence="1" key="2">
    <citation type="journal article" date="2007" name="Science">
        <title>Draft genome sequence of the sexually transmitted pathogen Trichomonas vaginalis.</title>
        <authorList>
            <person name="Carlton J.M."/>
            <person name="Hirt R.P."/>
            <person name="Silva J.C."/>
            <person name="Delcher A.L."/>
            <person name="Schatz M."/>
            <person name="Zhao Q."/>
            <person name="Wortman J.R."/>
            <person name="Bidwell S.L."/>
            <person name="Alsmark U.C.M."/>
            <person name="Besteiro S."/>
            <person name="Sicheritz-Ponten T."/>
            <person name="Noel C.J."/>
            <person name="Dacks J.B."/>
            <person name="Foster P.G."/>
            <person name="Simillion C."/>
            <person name="Van de Peer Y."/>
            <person name="Miranda-Saavedra D."/>
            <person name="Barton G.J."/>
            <person name="Westrop G.D."/>
            <person name="Mueller S."/>
            <person name="Dessi D."/>
            <person name="Fiori P.L."/>
            <person name="Ren Q."/>
            <person name="Paulsen I."/>
            <person name="Zhang H."/>
            <person name="Bastida-Corcuera F.D."/>
            <person name="Simoes-Barbosa A."/>
            <person name="Brown M.T."/>
            <person name="Hayes R.D."/>
            <person name="Mukherjee M."/>
            <person name="Okumura C.Y."/>
            <person name="Schneider R."/>
            <person name="Smith A.J."/>
            <person name="Vanacova S."/>
            <person name="Villalvazo M."/>
            <person name="Haas B.J."/>
            <person name="Pertea M."/>
            <person name="Feldblyum T.V."/>
            <person name="Utterback T.R."/>
            <person name="Shu C.L."/>
            <person name="Osoegawa K."/>
            <person name="de Jong P.J."/>
            <person name="Hrdy I."/>
            <person name="Horvathova L."/>
            <person name="Zubacova Z."/>
            <person name="Dolezal P."/>
            <person name="Malik S.B."/>
            <person name="Logsdon J.M. Jr."/>
            <person name="Henze K."/>
            <person name="Gupta A."/>
            <person name="Wang C.C."/>
            <person name="Dunne R.L."/>
            <person name="Upcroft J.A."/>
            <person name="Upcroft P."/>
            <person name="White O."/>
            <person name="Salzberg S.L."/>
            <person name="Tang P."/>
            <person name="Chiu C.-H."/>
            <person name="Lee Y.-S."/>
            <person name="Embley T.M."/>
            <person name="Coombs G.H."/>
            <person name="Mottram J.C."/>
            <person name="Tachezy J."/>
            <person name="Fraser-Liggett C.M."/>
            <person name="Johnson P.J."/>
        </authorList>
    </citation>
    <scope>NUCLEOTIDE SEQUENCE [LARGE SCALE GENOMIC DNA]</scope>
    <source>
        <strain evidence="1">G3</strain>
    </source>
</reference>
<accession>A2F7B0</accession>
<dbReference type="InterPro" id="IPR016024">
    <property type="entry name" value="ARM-type_fold"/>
</dbReference>